<evidence type="ECO:0000256" key="4">
    <source>
        <dbReference type="ARBA" id="ARBA00023242"/>
    </source>
</evidence>
<evidence type="ECO:0000313" key="8">
    <source>
        <dbReference type="EMBL" id="WOL01293.1"/>
    </source>
</evidence>
<dbReference type="InterPro" id="IPR045012">
    <property type="entry name" value="NLP"/>
</dbReference>
<name>A0AAQ3K3I7_9LILI</name>
<dbReference type="SUPFAM" id="SSF54277">
    <property type="entry name" value="CAD &amp; PB1 domains"/>
    <property type="match status" value="1"/>
</dbReference>
<dbReference type="InterPro" id="IPR055081">
    <property type="entry name" value="NLP1-9_GAF"/>
</dbReference>
<dbReference type="GO" id="GO:0003700">
    <property type="term" value="F:DNA-binding transcription factor activity"/>
    <property type="evidence" value="ECO:0007669"/>
    <property type="project" value="InterPro"/>
</dbReference>
<evidence type="ECO:0000256" key="3">
    <source>
        <dbReference type="ARBA" id="ARBA00023163"/>
    </source>
</evidence>
<feature type="domain" description="RWP-RK" evidence="6">
    <location>
        <begin position="557"/>
        <end position="641"/>
    </location>
</feature>
<dbReference type="Proteomes" id="UP001327560">
    <property type="component" value="Chromosome 3"/>
</dbReference>
<dbReference type="InterPro" id="IPR003035">
    <property type="entry name" value="RWP-RK_dom"/>
</dbReference>
<evidence type="ECO:0000256" key="5">
    <source>
        <dbReference type="SAM" id="MobiDB-lite"/>
    </source>
</evidence>
<dbReference type="Pfam" id="PF00564">
    <property type="entry name" value="PB1"/>
    <property type="match status" value="1"/>
</dbReference>
<organism evidence="8 9">
    <name type="scientific">Canna indica</name>
    <name type="common">Indian-shot</name>
    <dbReference type="NCBI Taxonomy" id="4628"/>
    <lineage>
        <taxon>Eukaryota</taxon>
        <taxon>Viridiplantae</taxon>
        <taxon>Streptophyta</taxon>
        <taxon>Embryophyta</taxon>
        <taxon>Tracheophyta</taxon>
        <taxon>Spermatophyta</taxon>
        <taxon>Magnoliopsida</taxon>
        <taxon>Liliopsida</taxon>
        <taxon>Zingiberales</taxon>
        <taxon>Cannaceae</taxon>
        <taxon>Canna</taxon>
    </lineage>
</organism>
<evidence type="ECO:0000256" key="2">
    <source>
        <dbReference type="ARBA" id="ARBA00023125"/>
    </source>
</evidence>
<evidence type="ECO:0000259" key="7">
    <source>
        <dbReference type="PROSITE" id="PS51745"/>
    </source>
</evidence>
<evidence type="ECO:0000256" key="1">
    <source>
        <dbReference type="ARBA" id="ARBA00023015"/>
    </source>
</evidence>
<dbReference type="Pfam" id="PF22922">
    <property type="entry name" value="GAF_NLP"/>
    <property type="match status" value="1"/>
</dbReference>
<reference evidence="8 9" key="1">
    <citation type="submission" date="2023-10" db="EMBL/GenBank/DDBJ databases">
        <title>Chromosome-scale genome assembly provides insights into flower coloration mechanisms of Canna indica.</title>
        <authorList>
            <person name="Li C."/>
        </authorList>
    </citation>
    <scope>NUCLEOTIDE SEQUENCE [LARGE SCALE GENOMIC DNA]</scope>
    <source>
        <tissue evidence="8">Flower</tissue>
    </source>
</reference>
<dbReference type="InterPro" id="IPR053793">
    <property type="entry name" value="PB1-like"/>
</dbReference>
<dbReference type="Pfam" id="PF02042">
    <property type="entry name" value="RWP-RK"/>
    <property type="match status" value="1"/>
</dbReference>
<proteinExistence type="predicted"/>
<evidence type="ECO:0000313" key="9">
    <source>
        <dbReference type="Proteomes" id="UP001327560"/>
    </source>
</evidence>
<accession>A0AAQ3K3I7</accession>
<feature type="domain" description="PB1" evidence="7">
    <location>
        <begin position="842"/>
        <end position="924"/>
    </location>
</feature>
<keyword evidence="4" id="KW-0539">Nucleus</keyword>
<dbReference type="GO" id="GO:0003677">
    <property type="term" value="F:DNA binding"/>
    <property type="evidence" value="ECO:0007669"/>
    <property type="project" value="UniProtKB-KW"/>
</dbReference>
<dbReference type="Gene3D" id="3.10.20.90">
    <property type="entry name" value="Phosphatidylinositol 3-kinase Catalytic Subunit, Chain A, domain 1"/>
    <property type="match status" value="1"/>
</dbReference>
<dbReference type="PANTHER" id="PTHR32002:SF41">
    <property type="entry name" value="PROTEIN NLP8"/>
    <property type="match status" value="1"/>
</dbReference>
<dbReference type="PANTHER" id="PTHR32002">
    <property type="entry name" value="PROTEIN NLP8"/>
    <property type="match status" value="1"/>
</dbReference>
<sequence>MDEFLPTDHGGGGNSILDDPFGLSELMNFDGYTEASSPTIANQIFSALYFSTPQQAPGIWTSFTLPSVSTQGMDAIHEDTSIITGTYYSCDEKMASQDANIPLGPPSNCPRTDIIRTSSCFPFGNISTESVPRPFGGMSLRERMLKALSLVKESSCTGILAQFWMPIKQGDQYVLSTSEQPFLLGQILSGYREISRHFTFSAKEAPGLFTGVPGRVFISEIPEWTSNVIYYTKPEYLRVDYAITHEVRGSLAVPIFEPYGGSCCAVLELVTTREKSNFDTEMEDVCNAMKAVDLRTTKAQTPQKNLTKSQISAFSEILDVLRAICHAHMLPLALTWVPIWCNDEGIDKLGKDDIGAEKPTSRRPIFCIHESACYVNNTQLKDFLHACAEHHLEKGQGIAGKALQSNHPFFSPDVKVYDIREYPLVHHARKFDLCAAVAIRLRSMYTGNDDYILEFFLPINCRGSQEQQQLLNNLSSSMQRICRSLRTVSDAEIDGVEITRVGNHAREPLGSSSTDFSIKCSPPKDLDNDTPTSIHFGVQNIEFDEQSGDAHYDELKSSSMKNLEKKCSAAEKNISLSVLQRYFSGSLKDAAKSIGVCPTTLKRICRQHGISRWPSRKINKVNRSLQKIQNVINSVQGVEGALKYDPSTGCLVAAVSSSENSELITLEAKHQDLKPTSSSQHHETDYSVGKIGPDCSSLGRYQRGTGSRLKCETDKVSVPSNDCNRNFNLTSSGGLPYASKGSMPKWALYSKDNSDGSYLSKEKSCPSGNNGSNLASVDYQIMSRNSNSAALDKMTTKVEADDGVIEHSHPSSSSMTDSSSGSASSHPSFKKTKALISTSGPLITMKATYKGDTVRFKFLPSMGYHHLLEEIGKRFKLLAGTFQLKYRDNEDEWVMLANDSDLLECIDILDTLESPTVKLQVRDVHCNIRSSASSNCLNPRNL</sequence>
<dbReference type="PROSITE" id="PS51519">
    <property type="entry name" value="RWP_RK"/>
    <property type="match status" value="1"/>
</dbReference>
<dbReference type="InterPro" id="IPR000270">
    <property type="entry name" value="PB1_dom"/>
</dbReference>
<feature type="compositionally biased region" description="Low complexity" evidence="5">
    <location>
        <begin position="810"/>
        <end position="827"/>
    </location>
</feature>
<keyword evidence="2" id="KW-0238">DNA-binding</keyword>
<protein>
    <submittedName>
        <fullName evidence="8">Uncharacterized protein</fullName>
    </submittedName>
</protein>
<keyword evidence="9" id="KW-1185">Reference proteome</keyword>
<dbReference type="EMBL" id="CP136892">
    <property type="protein sequence ID" value="WOL01293.1"/>
    <property type="molecule type" value="Genomic_DNA"/>
</dbReference>
<keyword evidence="3" id="KW-0804">Transcription</keyword>
<feature type="region of interest" description="Disordered" evidence="5">
    <location>
        <begin position="803"/>
        <end position="828"/>
    </location>
</feature>
<dbReference type="PROSITE" id="PS51745">
    <property type="entry name" value="PB1"/>
    <property type="match status" value="1"/>
</dbReference>
<keyword evidence="1" id="KW-0805">Transcription regulation</keyword>
<dbReference type="AlphaFoldDB" id="A0AAQ3K3I7"/>
<evidence type="ECO:0000259" key="6">
    <source>
        <dbReference type="PROSITE" id="PS51519"/>
    </source>
</evidence>
<dbReference type="SMART" id="SM00666">
    <property type="entry name" value="PB1"/>
    <property type="match status" value="1"/>
</dbReference>
<gene>
    <name evidence="8" type="ORF">Cni_G10009</name>
</gene>